<sequence length="218" mass="24309">MAEHLTREGIRRAQHALREGKFHEETRQPEADRARLSDYQRSGFDRGHMMPSGDAPDRASQQETFSLANMVPQTPDLNRGLWAGVEKRVRERVLAEGEAYVVTGPAYRTDMPVRIGAQELPVPSSTWKAVYLPDRQAVTVYVCKNTVTPSCTQVPLVTLERVTGVNAFPVLTGALRDHITALPDPQAEPYHVSPQLRRLTLSVLRRFLNSVLSGSSPL</sequence>
<dbReference type="GO" id="GO:0004519">
    <property type="term" value="F:endonuclease activity"/>
    <property type="evidence" value="ECO:0007669"/>
    <property type="project" value="UniProtKB-KW"/>
</dbReference>
<feature type="region of interest" description="Disordered" evidence="9">
    <location>
        <begin position="42"/>
        <end position="61"/>
    </location>
</feature>
<dbReference type="PROSITE" id="PS01070">
    <property type="entry name" value="NUCLEASE_NON_SPEC"/>
    <property type="match status" value="1"/>
</dbReference>
<keyword evidence="13" id="KW-1185">Reference proteome</keyword>
<evidence type="ECO:0000313" key="12">
    <source>
        <dbReference type="EMBL" id="GBQ83061.1"/>
    </source>
</evidence>
<evidence type="ECO:0000259" key="10">
    <source>
        <dbReference type="SMART" id="SM00477"/>
    </source>
</evidence>
<proteinExistence type="inferred from homology"/>
<comment type="caution">
    <text evidence="12">The sequence shown here is derived from an EMBL/GenBank/DDBJ whole genome shotgun (WGS) entry which is preliminary data.</text>
</comment>
<evidence type="ECO:0000256" key="3">
    <source>
        <dbReference type="ARBA" id="ARBA00022722"/>
    </source>
</evidence>
<dbReference type="EC" id="3.1.30.-" evidence="8"/>
<feature type="domain" description="ENPP1-3/EXOG-like endonuclease/phosphodiesterase" evidence="10">
    <location>
        <begin position="2"/>
        <end position="174"/>
    </location>
</feature>
<keyword evidence="4 8" id="KW-0479">Metal-binding</keyword>
<evidence type="ECO:0000256" key="2">
    <source>
        <dbReference type="ARBA" id="ARBA00010052"/>
    </source>
</evidence>
<keyword evidence="3 8" id="KW-0540">Nuclease</keyword>
<evidence type="ECO:0000256" key="9">
    <source>
        <dbReference type="SAM" id="MobiDB-lite"/>
    </source>
</evidence>
<dbReference type="Gene3D" id="3.40.570.10">
    <property type="entry name" value="Extracellular Endonuclease, subunit A"/>
    <property type="match status" value="1"/>
</dbReference>
<comment type="cofactor">
    <cofactor evidence="1 8">
        <name>Mg(2+)</name>
        <dbReference type="ChEBI" id="CHEBI:18420"/>
    </cofactor>
</comment>
<dbReference type="InterPro" id="IPR040255">
    <property type="entry name" value="Non-specific_endonuclease"/>
</dbReference>
<evidence type="ECO:0000256" key="5">
    <source>
        <dbReference type="ARBA" id="ARBA00022759"/>
    </source>
</evidence>
<dbReference type="SMART" id="SM00477">
    <property type="entry name" value="NUC"/>
    <property type="match status" value="1"/>
</dbReference>
<dbReference type="InterPro" id="IPR044929">
    <property type="entry name" value="DNA/RNA_non-sp_Endonuclease_sf"/>
</dbReference>
<gene>
    <name evidence="12" type="ORF">AA0535_0151</name>
</gene>
<dbReference type="Proteomes" id="UP001062776">
    <property type="component" value="Unassembled WGS sequence"/>
</dbReference>
<protein>
    <recommendedName>
        <fullName evidence="8">Endonuclease</fullName>
        <ecNumber evidence="8">3.1.30.-</ecNumber>
    </recommendedName>
</protein>
<dbReference type="SMART" id="SM00892">
    <property type="entry name" value="Endonuclease_NS"/>
    <property type="match status" value="1"/>
</dbReference>
<evidence type="ECO:0000256" key="4">
    <source>
        <dbReference type="ARBA" id="ARBA00022723"/>
    </source>
</evidence>
<keyword evidence="5 8" id="KW-0255">Endonuclease</keyword>
<evidence type="ECO:0000256" key="8">
    <source>
        <dbReference type="RuleBase" id="RU366055"/>
    </source>
</evidence>
<evidence type="ECO:0000313" key="13">
    <source>
        <dbReference type="Proteomes" id="UP001062776"/>
    </source>
</evidence>
<evidence type="ECO:0000256" key="1">
    <source>
        <dbReference type="ARBA" id="ARBA00001946"/>
    </source>
</evidence>
<dbReference type="EMBL" id="BAPV01000002">
    <property type="protein sequence ID" value="GBQ83061.1"/>
    <property type="molecule type" value="Genomic_DNA"/>
</dbReference>
<dbReference type="SUPFAM" id="SSF54060">
    <property type="entry name" value="His-Me finger endonucleases"/>
    <property type="match status" value="1"/>
</dbReference>
<dbReference type="InterPro" id="IPR001604">
    <property type="entry name" value="Endo_G_ENPP1-like_dom"/>
</dbReference>
<feature type="domain" description="DNA/RNA non-specific endonuclease/pyrophosphatase/phosphodiesterase" evidence="11">
    <location>
        <begin position="1"/>
        <end position="174"/>
    </location>
</feature>
<accession>A0ABQ0PW20</accession>
<evidence type="ECO:0000256" key="7">
    <source>
        <dbReference type="ARBA" id="ARBA00022842"/>
    </source>
</evidence>
<dbReference type="InterPro" id="IPR018524">
    <property type="entry name" value="DNA/RNA_endonuclease_AS"/>
</dbReference>
<keyword evidence="7" id="KW-0460">Magnesium</keyword>
<evidence type="ECO:0000256" key="6">
    <source>
        <dbReference type="ARBA" id="ARBA00022801"/>
    </source>
</evidence>
<evidence type="ECO:0000259" key="11">
    <source>
        <dbReference type="SMART" id="SM00892"/>
    </source>
</evidence>
<dbReference type="PANTHER" id="PTHR13966">
    <property type="entry name" value="ENDONUCLEASE RELATED"/>
    <property type="match status" value="1"/>
</dbReference>
<keyword evidence="6 8" id="KW-0378">Hydrolase</keyword>
<dbReference type="InterPro" id="IPR044925">
    <property type="entry name" value="His-Me_finger_sf"/>
</dbReference>
<comment type="similarity">
    <text evidence="2 8">Belongs to the DNA/RNA non-specific endonuclease family.</text>
</comment>
<dbReference type="InterPro" id="IPR020821">
    <property type="entry name" value="ENPP1-3/EXOG-like_nuc-like"/>
</dbReference>
<organism evidence="12 13">
    <name type="scientific">Asaia krungthepensis NRIC 0535</name>
    <dbReference type="NCBI Taxonomy" id="1307925"/>
    <lineage>
        <taxon>Bacteria</taxon>
        <taxon>Pseudomonadati</taxon>
        <taxon>Pseudomonadota</taxon>
        <taxon>Alphaproteobacteria</taxon>
        <taxon>Acetobacterales</taxon>
        <taxon>Acetobacteraceae</taxon>
        <taxon>Asaia</taxon>
    </lineage>
</organism>
<dbReference type="PANTHER" id="PTHR13966:SF5">
    <property type="entry name" value="ENDONUCLEASE G, MITOCHONDRIAL"/>
    <property type="match status" value="1"/>
</dbReference>
<feature type="region of interest" description="Disordered" evidence="9">
    <location>
        <begin position="1"/>
        <end position="35"/>
    </location>
</feature>
<name>A0ABQ0PW20_9PROT</name>
<reference evidence="12" key="1">
    <citation type="submission" date="2013-04" db="EMBL/GenBank/DDBJ databases">
        <title>The genome sequencing project of 58 acetic acid bacteria.</title>
        <authorList>
            <person name="Okamoto-Kainuma A."/>
            <person name="Ishikawa M."/>
            <person name="Umino S."/>
            <person name="Koizumi Y."/>
            <person name="Shiwa Y."/>
            <person name="Yoshikawa H."/>
            <person name="Matsutani M."/>
            <person name="Matsushita K."/>
        </authorList>
    </citation>
    <scope>NUCLEOTIDE SEQUENCE</scope>
    <source>
        <strain evidence="12">NRIC 0535</strain>
    </source>
</reference>
<dbReference type="Pfam" id="PF01223">
    <property type="entry name" value="Endonuclease_NS"/>
    <property type="match status" value="1"/>
</dbReference>